<feature type="binding site" evidence="5">
    <location>
        <position position="115"/>
    </location>
    <ligand>
        <name>S-methyl-5'-thioadenosine</name>
        <dbReference type="ChEBI" id="CHEBI:17509"/>
    </ligand>
</feature>
<feature type="binding site" evidence="5">
    <location>
        <position position="174"/>
    </location>
    <ligand>
        <name>S-methyl-5'-thioadenosine</name>
        <dbReference type="ChEBI" id="CHEBI:17509"/>
    </ligand>
</feature>
<accession>A0A1I4SFX2</accession>
<dbReference type="PANTHER" id="PTHR11558:SF11">
    <property type="entry name" value="SPERMIDINE SYNTHASE"/>
    <property type="match status" value="1"/>
</dbReference>
<dbReference type="PROSITE" id="PS51006">
    <property type="entry name" value="PABS_2"/>
    <property type="match status" value="1"/>
</dbReference>
<dbReference type="InterPro" id="IPR029063">
    <property type="entry name" value="SAM-dependent_MTases_sf"/>
</dbReference>
<proteinExistence type="inferred from homology"/>
<comment type="catalytic activity">
    <reaction evidence="5">
        <text>S-adenosyl 3-(methylsulfanyl)propylamine + putrescine = S-methyl-5'-thioadenosine + spermidine + H(+)</text>
        <dbReference type="Rhea" id="RHEA:12721"/>
        <dbReference type="ChEBI" id="CHEBI:15378"/>
        <dbReference type="ChEBI" id="CHEBI:17509"/>
        <dbReference type="ChEBI" id="CHEBI:57443"/>
        <dbReference type="ChEBI" id="CHEBI:57834"/>
        <dbReference type="ChEBI" id="CHEBI:326268"/>
        <dbReference type="EC" id="2.5.1.16"/>
    </reaction>
</comment>
<evidence type="ECO:0000256" key="4">
    <source>
        <dbReference type="ARBA" id="ARBA00023115"/>
    </source>
</evidence>
<dbReference type="Gene3D" id="3.40.50.150">
    <property type="entry name" value="Vaccinia Virus protein VP39"/>
    <property type="match status" value="1"/>
</dbReference>
<dbReference type="InterPro" id="IPR030374">
    <property type="entry name" value="PABS"/>
</dbReference>
<evidence type="ECO:0000256" key="3">
    <source>
        <dbReference type="ARBA" id="ARBA00023066"/>
    </source>
</evidence>
<name>A0A1I4SFX2_9BACT</name>
<dbReference type="AlphaFoldDB" id="A0A1I4SFX2"/>
<dbReference type="OrthoDB" id="9793120at2"/>
<dbReference type="EMBL" id="FOUU01000002">
    <property type="protein sequence ID" value="SFM63274.1"/>
    <property type="molecule type" value="Genomic_DNA"/>
</dbReference>
<dbReference type="CDD" id="cd02440">
    <property type="entry name" value="AdoMet_MTases"/>
    <property type="match status" value="1"/>
</dbReference>
<keyword evidence="4 5" id="KW-0620">Polyamine biosynthesis</keyword>
<dbReference type="EC" id="2.5.1.16" evidence="5"/>
<sequence>MTTLREAGGSFLWFREPAFNGVAISYLCDRVVYTGHSRFQRIDIIDTRLHGRVLFLDGVGQSAERDEFIYHELLVHPAMFSHPNPESVLIVGGAEGATLREVLRHETVKRAVMVDIDGELIEICKKYLPQWNSGSFEDPRAEVVVGDGRKFVEETDEKFDVIIVDLSDPLEDSPAVYLFTREFYTLLRDHLKDASGCVVVQGEGVSPQENTLHVRMVKTLEAVFPVVRPIIYSLHSFHRPDSHILATLQKDWQPEMPARRLEKAGMNLKFLSPEVMKAVFAVPPYLKQAYEKEKHIITDENPSFEGVYHLEPVDN</sequence>
<reference evidence="9" key="1">
    <citation type="submission" date="2016-10" db="EMBL/GenBank/DDBJ databases">
        <authorList>
            <person name="Varghese N."/>
            <person name="Submissions S."/>
        </authorList>
    </citation>
    <scope>NUCLEOTIDE SEQUENCE [LARGE SCALE GENOMIC DNA]</scope>
    <source>
        <strain evidence="9">DSM 9990</strain>
    </source>
</reference>
<comment type="similarity">
    <text evidence="1 5">Belongs to the spermidine/spermine synthase family.</text>
</comment>
<dbReference type="Pfam" id="PF17284">
    <property type="entry name" value="Spermine_synt_N"/>
    <property type="match status" value="1"/>
</dbReference>
<feature type="domain" description="PABS" evidence="7">
    <location>
        <begin position="11"/>
        <end position="250"/>
    </location>
</feature>
<dbReference type="RefSeq" id="WP_093393853.1">
    <property type="nucleotide sequence ID" value="NZ_FOUU01000002.1"/>
</dbReference>
<evidence type="ECO:0000313" key="8">
    <source>
        <dbReference type="EMBL" id="SFM63274.1"/>
    </source>
</evidence>
<dbReference type="HAMAP" id="MF_00198">
    <property type="entry name" value="Spermidine_synth"/>
    <property type="match status" value="1"/>
</dbReference>
<dbReference type="SUPFAM" id="SSF53335">
    <property type="entry name" value="S-adenosyl-L-methionine-dependent methyltransferases"/>
    <property type="match status" value="1"/>
</dbReference>
<comment type="caution">
    <text evidence="5">Lacks conserved residue(s) required for the propagation of feature annotation.</text>
</comment>
<keyword evidence="3 5" id="KW-0745">Spermidine biosynthesis</keyword>
<evidence type="ECO:0000259" key="7">
    <source>
        <dbReference type="PROSITE" id="PS51006"/>
    </source>
</evidence>
<dbReference type="NCBIfam" id="NF002010">
    <property type="entry name" value="PRK00811.1"/>
    <property type="match status" value="1"/>
</dbReference>
<dbReference type="GO" id="GO:0004766">
    <property type="term" value="F:spermidine synthase activity"/>
    <property type="evidence" value="ECO:0007669"/>
    <property type="project" value="UniProtKB-UniRule"/>
</dbReference>
<feature type="binding site" evidence="5">
    <location>
        <position position="71"/>
    </location>
    <ligand>
        <name>spermidine</name>
        <dbReference type="ChEBI" id="CHEBI:57834"/>
    </ligand>
</feature>
<evidence type="ECO:0000256" key="5">
    <source>
        <dbReference type="HAMAP-Rule" id="MF_00198"/>
    </source>
</evidence>
<dbReference type="InterPro" id="IPR035246">
    <property type="entry name" value="Spermidine_synt_N"/>
</dbReference>
<gene>
    <name evidence="5" type="primary">speE</name>
    <name evidence="8" type="ORF">SAMN05660836_00939</name>
</gene>
<dbReference type="PANTHER" id="PTHR11558">
    <property type="entry name" value="SPERMIDINE/SPERMINE SYNTHASE"/>
    <property type="match status" value="1"/>
</dbReference>
<dbReference type="InterPro" id="IPR001045">
    <property type="entry name" value="Spermi_synthase"/>
</dbReference>
<dbReference type="Gene3D" id="2.30.140.10">
    <property type="entry name" value="Spermidine synthase, tetramerisation domain"/>
    <property type="match status" value="1"/>
</dbReference>
<evidence type="ECO:0000256" key="6">
    <source>
        <dbReference type="PROSITE-ProRule" id="PRU00354"/>
    </source>
</evidence>
<organism evidence="8 9">
    <name type="scientific">Thermodesulforhabdus norvegica</name>
    <dbReference type="NCBI Taxonomy" id="39841"/>
    <lineage>
        <taxon>Bacteria</taxon>
        <taxon>Pseudomonadati</taxon>
        <taxon>Thermodesulfobacteriota</taxon>
        <taxon>Syntrophobacteria</taxon>
        <taxon>Syntrophobacterales</taxon>
        <taxon>Thermodesulforhabdaceae</taxon>
        <taxon>Thermodesulforhabdus</taxon>
    </lineage>
</organism>
<protein>
    <recommendedName>
        <fullName evidence="5">Polyamine aminopropyltransferase</fullName>
    </recommendedName>
    <alternativeName>
        <fullName evidence="5">Putrescine aminopropyltransferase</fullName>
        <shortName evidence="5">PAPT</shortName>
    </alternativeName>
    <alternativeName>
        <fullName evidence="5">Spermidine synthase</fullName>
        <shortName evidence="5">SPDS</shortName>
        <shortName evidence="5">SPDSY</shortName>
        <ecNumber evidence="5">2.5.1.16</ecNumber>
    </alternativeName>
</protein>
<feature type="binding site" evidence="5">
    <location>
        <position position="95"/>
    </location>
    <ligand>
        <name>spermidine</name>
        <dbReference type="ChEBI" id="CHEBI:57834"/>
    </ligand>
</feature>
<evidence type="ECO:0000256" key="1">
    <source>
        <dbReference type="ARBA" id="ARBA00007867"/>
    </source>
</evidence>
<dbReference type="Proteomes" id="UP000199611">
    <property type="component" value="Unassembled WGS sequence"/>
</dbReference>
<feature type="active site" description="Proton acceptor" evidence="5 6">
    <location>
        <position position="165"/>
    </location>
</feature>
<comment type="subunit">
    <text evidence="5">Homodimer or homotetramer.</text>
</comment>
<feature type="binding site" evidence="5">
    <location>
        <position position="40"/>
    </location>
    <ligand>
        <name>S-methyl-5'-thioadenosine</name>
        <dbReference type="ChEBI" id="CHEBI:17509"/>
    </ligand>
</feature>
<dbReference type="UniPathway" id="UPA00248">
    <property type="reaction ID" value="UER00314"/>
</dbReference>
<comment type="pathway">
    <text evidence="5">Amine and polyamine biosynthesis; spermidine biosynthesis; spermidine from putrescine: step 1/1.</text>
</comment>
<dbReference type="FunFam" id="3.40.50.150:FF:000088">
    <property type="entry name" value="Polyamine aminopropyltransferase"/>
    <property type="match status" value="1"/>
</dbReference>
<comment type="function">
    <text evidence="5">Catalyzes the irreversible transfer of a propylamine group from the amino donor S-adenosylmethioninamine (decarboxy-AdoMet) to putrescine (1,4-diaminobutane) to yield spermidine.</text>
</comment>
<dbReference type="Pfam" id="PF01564">
    <property type="entry name" value="Spermine_synth"/>
    <property type="match status" value="1"/>
</dbReference>
<keyword evidence="9" id="KW-1185">Reference proteome</keyword>
<feature type="binding site" evidence="5">
    <location>
        <begin position="147"/>
        <end position="148"/>
    </location>
    <ligand>
        <name>S-methyl-5'-thioadenosine</name>
        <dbReference type="ChEBI" id="CHEBI:17509"/>
    </ligand>
</feature>
<dbReference type="InterPro" id="IPR037163">
    <property type="entry name" value="Spermidine_synt_N_sf"/>
</dbReference>
<keyword evidence="2 5" id="KW-0808">Transferase</keyword>
<dbReference type="STRING" id="39841.SAMN05660836_00939"/>
<evidence type="ECO:0000256" key="2">
    <source>
        <dbReference type="ARBA" id="ARBA00022679"/>
    </source>
</evidence>
<evidence type="ECO:0000313" key="9">
    <source>
        <dbReference type="Proteomes" id="UP000199611"/>
    </source>
</evidence>
<dbReference type="GO" id="GO:0008295">
    <property type="term" value="P:spermidine biosynthetic process"/>
    <property type="evidence" value="ECO:0007669"/>
    <property type="project" value="UniProtKB-UniRule"/>
</dbReference>